<accession>F9Y984</accession>
<dbReference type="OrthoDB" id="9806180at2"/>
<dbReference type="PANTHER" id="PTHR48081:SF8">
    <property type="entry name" value="ALPHA_BETA HYDROLASE FOLD-3 DOMAIN-CONTAINING PROTEIN-RELATED"/>
    <property type="match status" value="1"/>
</dbReference>
<dbReference type="PROSITE" id="PS01174">
    <property type="entry name" value="LIPASE_GDXG_SER"/>
    <property type="match status" value="1"/>
</dbReference>
<name>F9Y984_KETVW</name>
<proteinExistence type="inferred from homology"/>
<evidence type="ECO:0000256" key="2">
    <source>
        <dbReference type="ARBA" id="ARBA00022801"/>
    </source>
</evidence>
<dbReference type="KEGG" id="kvl:KVU_1462"/>
<comment type="similarity">
    <text evidence="1">Belongs to the 'GDXG' lipolytic enzyme family.</text>
</comment>
<evidence type="ECO:0000256" key="3">
    <source>
        <dbReference type="PROSITE-ProRule" id="PRU10038"/>
    </source>
</evidence>
<dbReference type="GO" id="GO:0106435">
    <property type="term" value="F:carboxylesterase activity"/>
    <property type="evidence" value="ECO:0007669"/>
    <property type="project" value="UniProtKB-EC"/>
</dbReference>
<evidence type="ECO:0000259" key="4">
    <source>
        <dbReference type="Pfam" id="PF07859"/>
    </source>
</evidence>
<dbReference type="EC" id="3.1.1.1" evidence="5"/>
<dbReference type="InterPro" id="IPR029058">
    <property type="entry name" value="AB_hydrolase_fold"/>
</dbReference>
<reference evidence="5 6" key="1">
    <citation type="journal article" date="2011" name="J. Bacteriol.">
        <title>Complete genome sequence of the industrial strain Ketogulonicigenium vulgare WSH-001.</title>
        <authorList>
            <person name="Liu L."/>
            <person name="Li Y."/>
            <person name="Zhang J."/>
            <person name="Zhou Z."/>
            <person name="Liu J."/>
            <person name="Li X."/>
            <person name="Zhou J."/>
            <person name="Du G."/>
            <person name="Wang L."/>
            <person name="Chen J."/>
        </authorList>
    </citation>
    <scope>NUCLEOTIDE SEQUENCE [LARGE SCALE GENOMIC DNA]</scope>
    <source>
        <strain evidence="5 6">WSH-001</strain>
    </source>
</reference>
<dbReference type="InterPro" id="IPR013094">
    <property type="entry name" value="AB_hydrolase_3"/>
</dbReference>
<keyword evidence="2 5" id="KW-0378">Hydrolase</keyword>
<dbReference type="SUPFAM" id="SSF53474">
    <property type="entry name" value="alpha/beta-Hydrolases"/>
    <property type="match status" value="1"/>
</dbReference>
<dbReference type="InterPro" id="IPR050300">
    <property type="entry name" value="GDXG_lipolytic_enzyme"/>
</dbReference>
<protein>
    <submittedName>
        <fullName evidence="5">Alpha/beta hydrolase fold-3 domain protein</fullName>
        <ecNumber evidence="5">3.1.1.1</ecNumber>
    </submittedName>
</protein>
<dbReference type="PANTHER" id="PTHR48081">
    <property type="entry name" value="AB HYDROLASE SUPERFAMILY PROTEIN C4A8.06C"/>
    <property type="match status" value="1"/>
</dbReference>
<evidence type="ECO:0000313" key="5">
    <source>
        <dbReference type="EMBL" id="AEM41301.1"/>
    </source>
</evidence>
<dbReference type="eggNOG" id="COG0657">
    <property type="taxonomic scope" value="Bacteria"/>
</dbReference>
<dbReference type="InterPro" id="IPR033140">
    <property type="entry name" value="Lipase_GDXG_put_SER_AS"/>
</dbReference>
<dbReference type="Pfam" id="PF07859">
    <property type="entry name" value="Abhydrolase_3"/>
    <property type="match status" value="1"/>
</dbReference>
<dbReference type="Proteomes" id="UP000000692">
    <property type="component" value="Chromosome"/>
</dbReference>
<feature type="active site" evidence="3">
    <location>
        <position position="163"/>
    </location>
</feature>
<evidence type="ECO:0000313" key="6">
    <source>
        <dbReference type="Proteomes" id="UP000000692"/>
    </source>
</evidence>
<organism evidence="5 6">
    <name type="scientific">Ketogulonicigenium vulgare (strain WSH-001)</name>
    <dbReference type="NCBI Taxonomy" id="759362"/>
    <lineage>
        <taxon>Bacteria</taxon>
        <taxon>Pseudomonadati</taxon>
        <taxon>Pseudomonadota</taxon>
        <taxon>Alphaproteobacteria</taxon>
        <taxon>Rhodobacterales</taxon>
        <taxon>Roseobacteraceae</taxon>
        <taxon>Ketogulonicigenium</taxon>
    </lineage>
</organism>
<dbReference type="HOGENOM" id="CLU_012494_6_4_5"/>
<dbReference type="Gene3D" id="3.40.50.1820">
    <property type="entry name" value="alpha/beta hydrolase"/>
    <property type="match status" value="1"/>
</dbReference>
<sequence>MGIIPLDQVAEDARDMVRLYREAAPTPYADMPLPDARRAYMQSCALNGLPHVPLPQVVDHRIAVSGAEITIREYRPIIAGVLPAVLFLHGGGWVLGGLDTHDTICRHLAAQSGAAVFAVDYRLAPEHPFPIPYDDSVAALNWLIAQADALAIDPARLAFAGDSAGGNLAAALTNSRIAKPLAQVLLYPVTDLAQRAPSYTRVATGFSLAAAGMEWFIDSYAPAPQDRSDPRLSPLRGDIAAVPMFILTCGLDPLADEGIAYAEAAAQAGAEVEHIHLPHHAHGLFTSAGRITTGAVMLERVAQYLAARLAA</sequence>
<keyword evidence="6" id="KW-1185">Reference proteome</keyword>
<evidence type="ECO:0000256" key="1">
    <source>
        <dbReference type="ARBA" id="ARBA00010515"/>
    </source>
</evidence>
<dbReference type="AlphaFoldDB" id="F9Y984"/>
<dbReference type="EMBL" id="CP002018">
    <property type="protein sequence ID" value="AEM41301.1"/>
    <property type="molecule type" value="Genomic_DNA"/>
</dbReference>
<gene>
    <name evidence="5" type="ordered locus">KVU_1462</name>
</gene>
<dbReference type="RefSeq" id="WP_013383226.1">
    <property type="nucleotide sequence ID" value="NC_017384.1"/>
</dbReference>
<feature type="domain" description="Alpha/beta hydrolase fold-3" evidence="4">
    <location>
        <begin position="85"/>
        <end position="285"/>
    </location>
</feature>